<dbReference type="RefSeq" id="WP_160661624.1">
    <property type="nucleotide sequence ID" value="NZ_BAABDV010000001.1"/>
</dbReference>
<name>A0A844Y7U4_9SPHN</name>
<evidence type="ECO:0000259" key="2">
    <source>
        <dbReference type="Pfam" id="PF13193"/>
    </source>
</evidence>
<dbReference type="CDD" id="cd05936">
    <property type="entry name" value="FC-FACS_FadD_like"/>
    <property type="match status" value="1"/>
</dbReference>
<reference evidence="3 4" key="1">
    <citation type="submission" date="2019-12" db="EMBL/GenBank/DDBJ databases">
        <title>Genomic-based taxomic classification of the family Erythrobacteraceae.</title>
        <authorList>
            <person name="Xu L."/>
        </authorList>
    </citation>
    <scope>NUCLEOTIDE SEQUENCE [LARGE SCALE GENOMIC DNA]</scope>
    <source>
        <strain evidence="3 4">JCM 17468</strain>
    </source>
</reference>
<dbReference type="InterPro" id="IPR000873">
    <property type="entry name" value="AMP-dep_synth/lig_dom"/>
</dbReference>
<feature type="domain" description="AMP-binding enzyme C-terminal" evidence="2">
    <location>
        <begin position="482"/>
        <end position="557"/>
    </location>
</feature>
<evidence type="ECO:0000313" key="3">
    <source>
        <dbReference type="EMBL" id="MXO54730.1"/>
    </source>
</evidence>
<comment type="caution">
    <text evidence="3">The sequence shown here is derived from an EMBL/GenBank/DDBJ whole genome shotgun (WGS) entry which is preliminary data.</text>
</comment>
<sequence>MSVNKRYPLPSADYGHAHPWNSAIHAEPLPAIFERQAQAIPNAVLAEFMGRDFTYRELYAEARRFAAGLIERGIAPKDRVGLFLPNVPAYVAAYYGAMMAGAVVVNFSPLYTAEELAAQVEDSGTRLLVTLDSPMLLPTAVEVLDRSSLETLVVTRLADALPKLKSLALRTLGRKQIASVPSRPDVSLWSDVLLEWNWAIWLDGKEPDLPDLSADDLALLQYTGGTTGTPKGAMLSHANLASNAIQVDMIDPFDPNEPDSVLGALPLFHVFANTCVLNRTVVKGGRIVMLPRFDAGQVLKTITNSRPRAFPGVPTMFQALLDHPDFAKTDFSSLRICISGGAPLPAPVREKFEKGTGVRLVEGYGLTESAGVVSTNPYEGMRKPGTIGQPIPATQILLLDKEDPTRLAPDGEPGELAVRGPQVMCGYWNKPETQADAFARFNGEDWLRTGDVATIDEEGFLAIVDRIKDMIAVGGFKVFPSQVEHVLLQHPAIKEVLVIGVPDEYRGEVPAAYAVLNEGESATGEELAAWLNGRIGKHERVSRVVLRDDLPKTMIGKLDRKALRAEVLPG</sequence>
<dbReference type="InterPro" id="IPR045851">
    <property type="entry name" value="AMP-bd_C_sf"/>
</dbReference>
<evidence type="ECO:0000259" key="1">
    <source>
        <dbReference type="Pfam" id="PF00501"/>
    </source>
</evidence>
<dbReference type="GO" id="GO:0016878">
    <property type="term" value="F:acid-thiol ligase activity"/>
    <property type="evidence" value="ECO:0007669"/>
    <property type="project" value="UniProtKB-ARBA"/>
</dbReference>
<dbReference type="PANTHER" id="PTHR43767:SF1">
    <property type="entry name" value="NONRIBOSOMAL PEPTIDE SYNTHASE PES1 (EUROFUNG)-RELATED"/>
    <property type="match status" value="1"/>
</dbReference>
<dbReference type="PANTHER" id="PTHR43767">
    <property type="entry name" value="LONG-CHAIN-FATTY-ACID--COA LIGASE"/>
    <property type="match status" value="1"/>
</dbReference>
<dbReference type="Proteomes" id="UP000430272">
    <property type="component" value="Unassembled WGS sequence"/>
</dbReference>
<dbReference type="InterPro" id="IPR020845">
    <property type="entry name" value="AMP-binding_CS"/>
</dbReference>
<protein>
    <submittedName>
        <fullName evidence="3">AMP-binding protein</fullName>
    </submittedName>
</protein>
<proteinExistence type="predicted"/>
<accession>A0A844Y7U4</accession>
<dbReference type="Gene3D" id="3.30.300.30">
    <property type="match status" value="1"/>
</dbReference>
<dbReference type="EMBL" id="WTYD01000002">
    <property type="protein sequence ID" value="MXO54730.1"/>
    <property type="molecule type" value="Genomic_DNA"/>
</dbReference>
<dbReference type="Pfam" id="PF00501">
    <property type="entry name" value="AMP-binding"/>
    <property type="match status" value="1"/>
</dbReference>
<dbReference type="Pfam" id="PF13193">
    <property type="entry name" value="AMP-binding_C"/>
    <property type="match status" value="1"/>
</dbReference>
<feature type="domain" description="AMP-dependent synthetase/ligase" evidence="1">
    <location>
        <begin position="33"/>
        <end position="428"/>
    </location>
</feature>
<dbReference type="SUPFAM" id="SSF56801">
    <property type="entry name" value="Acetyl-CoA synthetase-like"/>
    <property type="match status" value="1"/>
</dbReference>
<evidence type="ECO:0000313" key="4">
    <source>
        <dbReference type="Proteomes" id="UP000430272"/>
    </source>
</evidence>
<dbReference type="InterPro" id="IPR050237">
    <property type="entry name" value="ATP-dep_AMP-bd_enzyme"/>
</dbReference>
<gene>
    <name evidence="3" type="ORF">GRI47_12040</name>
</gene>
<dbReference type="PROSITE" id="PS00455">
    <property type="entry name" value="AMP_BINDING"/>
    <property type="match status" value="1"/>
</dbReference>
<dbReference type="InterPro" id="IPR025110">
    <property type="entry name" value="AMP-bd_C"/>
</dbReference>
<dbReference type="AlphaFoldDB" id="A0A844Y7U4"/>
<keyword evidence="4" id="KW-1185">Reference proteome</keyword>
<dbReference type="OrthoDB" id="7415522at2"/>
<dbReference type="InterPro" id="IPR042099">
    <property type="entry name" value="ANL_N_sf"/>
</dbReference>
<dbReference type="Gene3D" id="3.40.50.12780">
    <property type="entry name" value="N-terminal domain of ligase-like"/>
    <property type="match status" value="1"/>
</dbReference>
<organism evidence="3 4">
    <name type="scientific">Qipengyuania pelagi</name>
    <dbReference type="NCBI Taxonomy" id="994320"/>
    <lineage>
        <taxon>Bacteria</taxon>
        <taxon>Pseudomonadati</taxon>
        <taxon>Pseudomonadota</taxon>
        <taxon>Alphaproteobacteria</taxon>
        <taxon>Sphingomonadales</taxon>
        <taxon>Erythrobacteraceae</taxon>
        <taxon>Qipengyuania</taxon>
    </lineage>
</organism>